<name>A0A1G9DG74_9BACT</name>
<organism evidence="3 4">
    <name type="scientific">Catalinimonas alkaloidigena</name>
    <dbReference type="NCBI Taxonomy" id="1075417"/>
    <lineage>
        <taxon>Bacteria</taxon>
        <taxon>Pseudomonadati</taxon>
        <taxon>Bacteroidota</taxon>
        <taxon>Cytophagia</taxon>
        <taxon>Cytophagales</taxon>
        <taxon>Catalimonadaceae</taxon>
        <taxon>Catalinimonas</taxon>
    </lineage>
</organism>
<proteinExistence type="predicted"/>
<dbReference type="AlphaFoldDB" id="A0A1G9DG74"/>
<dbReference type="InterPro" id="IPR012338">
    <property type="entry name" value="Beta-lactam/transpept-like"/>
</dbReference>
<sequence length="503" mass="56290">MRYSIWLFLIACIPTGLFAQKNPLKGLDRYVDEARQAWEIPGMALTIVKDGKVVYAQGFGVRNLDTREPVDAHTLFSNASTTKAFVATALLMLSDEGKVDLDAPVIRYLPGFRVADPYVTRALMVRDLLSHRTGVEPTNLWVYDSLDLSDDYVRRLQFAPQHSSLRSHYQYNNDMFIVAGKVIEAVTGQPWETYVQQRILTPLGMAETLTNGLEVKGKPNVAAAHGPIHDTLRVLAYPYNPGVSAAGALRSNIHDMARWVIALLDSTRHDGTRLLTPGAYAQLFTPHTLIGQSSNPAIRRAGIHFYAYGLGWFLQDYRGHLLVFHTGSLRGASALVGMLPEENLGFAMFLNKDQAELRIPLMYEIFDRYLGTQGIDWSGEALAYYQAEAAKEHQEALAVLPRVPHDVPSLAAEAYAGTYVDSLYGTLTVTLVGGALQMQRGERSYDLQHVHYDTFRAVNQDPWYGQWPSQLRFLMDEKGRVVQLEMDEVRYHRLPTGNAGGTR</sequence>
<dbReference type="Gene3D" id="3.40.710.10">
    <property type="entry name" value="DD-peptidase/beta-lactamase superfamily"/>
    <property type="match status" value="1"/>
</dbReference>
<feature type="domain" description="Beta-lactamase-related" evidence="1">
    <location>
        <begin position="28"/>
        <end position="355"/>
    </location>
</feature>
<dbReference type="EMBL" id="FNFO01000003">
    <property type="protein sequence ID" value="SDK62868.1"/>
    <property type="molecule type" value="Genomic_DNA"/>
</dbReference>
<evidence type="ECO:0000313" key="3">
    <source>
        <dbReference type="EMBL" id="SDK62868.1"/>
    </source>
</evidence>
<protein>
    <submittedName>
        <fullName evidence="3">CubicO group peptidase, beta-lactamase class C family</fullName>
    </submittedName>
</protein>
<feature type="domain" description="Peptidase S12 Pab87-related C-terminal" evidence="2">
    <location>
        <begin position="402"/>
        <end position="490"/>
    </location>
</feature>
<accession>A0A1G9DG74</accession>
<dbReference type="PANTHER" id="PTHR46825">
    <property type="entry name" value="D-ALANYL-D-ALANINE-CARBOXYPEPTIDASE/ENDOPEPTIDASE AMPH"/>
    <property type="match status" value="1"/>
</dbReference>
<dbReference type="Pfam" id="PF11954">
    <property type="entry name" value="DUF3471"/>
    <property type="match status" value="1"/>
</dbReference>
<dbReference type="OrthoDB" id="1522765at2"/>
<dbReference type="InterPro" id="IPR050491">
    <property type="entry name" value="AmpC-like"/>
</dbReference>
<evidence type="ECO:0000313" key="4">
    <source>
        <dbReference type="Proteomes" id="UP000198510"/>
    </source>
</evidence>
<dbReference type="InterPro" id="IPR021860">
    <property type="entry name" value="Peptidase_S12_Pab87-rel_C"/>
</dbReference>
<evidence type="ECO:0000259" key="1">
    <source>
        <dbReference type="Pfam" id="PF00144"/>
    </source>
</evidence>
<dbReference type="Pfam" id="PF00144">
    <property type="entry name" value="Beta-lactamase"/>
    <property type="match status" value="1"/>
</dbReference>
<dbReference type="Proteomes" id="UP000198510">
    <property type="component" value="Unassembled WGS sequence"/>
</dbReference>
<reference evidence="3 4" key="1">
    <citation type="submission" date="2016-10" db="EMBL/GenBank/DDBJ databases">
        <authorList>
            <person name="de Groot N.N."/>
        </authorList>
    </citation>
    <scope>NUCLEOTIDE SEQUENCE [LARGE SCALE GENOMIC DNA]</scope>
    <source>
        <strain evidence="3 4">DSM 25186</strain>
    </source>
</reference>
<gene>
    <name evidence="3" type="ORF">SAMN05421823_103122</name>
</gene>
<dbReference type="Gene3D" id="2.40.128.600">
    <property type="match status" value="1"/>
</dbReference>
<dbReference type="RefSeq" id="WP_089681043.1">
    <property type="nucleotide sequence ID" value="NZ_FNFO01000003.1"/>
</dbReference>
<evidence type="ECO:0000259" key="2">
    <source>
        <dbReference type="Pfam" id="PF11954"/>
    </source>
</evidence>
<dbReference type="SUPFAM" id="SSF56601">
    <property type="entry name" value="beta-lactamase/transpeptidase-like"/>
    <property type="match status" value="1"/>
</dbReference>
<dbReference type="STRING" id="1075417.SAMN05421823_103122"/>
<keyword evidence="4" id="KW-1185">Reference proteome</keyword>
<dbReference type="InterPro" id="IPR001466">
    <property type="entry name" value="Beta-lactam-related"/>
</dbReference>
<dbReference type="PANTHER" id="PTHR46825:SF15">
    <property type="entry name" value="BETA-LACTAMASE-RELATED DOMAIN-CONTAINING PROTEIN"/>
    <property type="match status" value="1"/>
</dbReference>